<reference evidence="1" key="1">
    <citation type="journal article" date="2023" name="Science">
        <title>Genome structures resolve the early diversification of teleost fishes.</title>
        <authorList>
            <person name="Parey E."/>
            <person name="Louis A."/>
            <person name="Montfort J."/>
            <person name="Bouchez O."/>
            <person name="Roques C."/>
            <person name="Iampietro C."/>
            <person name="Lluch J."/>
            <person name="Castinel A."/>
            <person name="Donnadieu C."/>
            <person name="Desvignes T."/>
            <person name="Floi Bucao C."/>
            <person name="Jouanno E."/>
            <person name="Wen M."/>
            <person name="Mejri S."/>
            <person name="Dirks R."/>
            <person name="Jansen H."/>
            <person name="Henkel C."/>
            <person name="Chen W.J."/>
            <person name="Zahm M."/>
            <person name="Cabau C."/>
            <person name="Klopp C."/>
            <person name="Thompson A.W."/>
            <person name="Robinson-Rechavi M."/>
            <person name="Braasch I."/>
            <person name="Lecointre G."/>
            <person name="Bobe J."/>
            <person name="Postlethwait J.H."/>
            <person name="Berthelot C."/>
            <person name="Roest Crollius H."/>
            <person name="Guiguen Y."/>
        </authorList>
    </citation>
    <scope>NUCLEOTIDE SEQUENCE</scope>
    <source>
        <strain evidence="1">WJC10195</strain>
    </source>
</reference>
<accession>A0A9Q1GB61</accession>
<name>A0A9Q1GB61_SYNKA</name>
<dbReference type="EMBL" id="JAINUF010000001">
    <property type="protein sequence ID" value="KAJ8380945.1"/>
    <property type="molecule type" value="Genomic_DNA"/>
</dbReference>
<organism evidence="1 2">
    <name type="scientific">Synaphobranchus kaupii</name>
    <name type="common">Kaup's arrowtooth eel</name>
    <dbReference type="NCBI Taxonomy" id="118154"/>
    <lineage>
        <taxon>Eukaryota</taxon>
        <taxon>Metazoa</taxon>
        <taxon>Chordata</taxon>
        <taxon>Craniata</taxon>
        <taxon>Vertebrata</taxon>
        <taxon>Euteleostomi</taxon>
        <taxon>Actinopterygii</taxon>
        <taxon>Neopterygii</taxon>
        <taxon>Teleostei</taxon>
        <taxon>Anguilliformes</taxon>
        <taxon>Synaphobranchidae</taxon>
        <taxon>Synaphobranchus</taxon>
    </lineage>
</organism>
<dbReference type="PANTHER" id="PTHR40387">
    <property type="entry name" value="PROTEIN FAM240B"/>
    <property type="match status" value="1"/>
</dbReference>
<dbReference type="Proteomes" id="UP001152622">
    <property type="component" value="Chromosome 1"/>
</dbReference>
<dbReference type="InterPro" id="IPR040261">
    <property type="entry name" value="FAM240"/>
</dbReference>
<evidence type="ECO:0000313" key="2">
    <source>
        <dbReference type="Proteomes" id="UP001152622"/>
    </source>
</evidence>
<evidence type="ECO:0008006" key="3">
    <source>
        <dbReference type="Google" id="ProtNLM"/>
    </source>
</evidence>
<sequence length="76" mass="9195">MNVALIHDKYAIKNFWERKIENHCQATEHETSRMNNSSLSKLRGEWIKKLESRTKHLKKLQEENMRKARLNMEDRA</sequence>
<dbReference type="AlphaFoldDB" id="A0A9Q1GB61"/>
<proteinExistence type="predicted"/>
<comment type="caution">
    <text evidence="1">The sequence shown here is derived from an EMBL/GenBank/DDBJ whole genome shotgun (WGS) entry which is preliminary data.</text>
</comment>
<dbReference type="OrthoDB" id="8880235at2759"/>
<evidence type="ECO:0000313" key="1">
    <source>
        <dbReference type="EMBL" id="KAJ8380945.1"/>
    </source>
</evidence>
<gene>
    <name evidence="1" type="ORF">SKAU_G00017230</name>
</gene>
<keyword evidence="2" id="KW-1185">Reference proteome</keyword>
<protein>
    <recommendedName>
        <fullName evidence="3">Protein FAM240A</fullName>
    </recommendedName>
</protein>
<dbReference type="PANTHER" id="PTHR40387:SF1">
    <property type="entry name" value="PROTEIN FAM240B"/>
    <property type="match status" value="1"/>
</dbReference>